<dbReference type="InterPro" id="IPR036852">
    <property type="entry name" value="Peptidase_S8/S53_dom_sf"/>
</dbReference>
<evidence type="ECO:0000259" key="6">
    <source>
        <dbReference type="Pfam" id="PF00082"/>
    </source>
</evidence>
<keyword evidence="4 5" id="KW-0720">Serine protease</keyword>
<organism evidence="7 8">
    <name type="scientific">Zemynaea arenosa</name>
    <dbReference type="NCBI Taxonomy" id="2561931"/>
    <lineage>
        <taxon>Bacteria</taxon>
        <taxon>Pseudomonadati</taxon>
        <taxon>Pseudomonadota</taxon>
        <taxon>Betaproteobacteria</taxon>
        <taxon>Burkholderiales</taxon>
        <taxon>Oxalobacteraceae</taxon>
        <taxon>Telluria group</taxon>
        <taxon>Zemynaea</taxon>
    </lineage>
</organism>
<dbReference type="InterPro" id="IPR022398">
    <property type="entry name" value="Peptidase_S8_His-AS"/>
</dbReference>
<dbReference type="InterPro" id="IPR015500">
    <property type="entry name" value="Peptidase_S8_subtilisin-rel"/>
</dbReference>
<comment type="similarity">
    <text evidence="1 5">Belongs to the peptidase S8 family.</text>
</comment>
<evidence type="ECO:0000256" key="2">
    <source>
        <dbReference type="ARBA" id="ARBA00022670"/>
    </source>
</evidence>
<protein>
    <recommendedName>
        <fullName evidence="6">Peptidase S8/S53 domain-containing protein</fullName>
    </recommendedName>
</protein>
<name>A0A4Y9RRY3_9BURK</name>
<keyword evidence="3 5" id="KW-0378">Hydrolase</keyword>
<dbReference type="PRINTS" id="PR00723">
    <property type="entry name" value="SUBTILISIN"/>
</dbReference>
<dbReference type="PANTHER" id="PTHR43806:SF11">
    <property type="entry name" value="CEREVISIN-RELATED"/>
    <property type="match status" value="1"/>
</dbReference>
<keyword evidence="2 5" id="KW-0645">Protease</keyword>
<dbReference type="InterPro" id="IPR000209">
    <property type="entry name" value="Peptidase_S8/S53_dom"/>
</dbReference>
<dbReference type="EMBL" id="SPVF01000274">
    <property type="protein sequence ID" value="TFW10715.1"/>
    <property type="molecule type" value="Genomic_DNA"/>
</dbReference>
<dbReference type="PROSITE" id="PS51892">
    <property type="entry name" value="SUBTILASE"/>
    <property type="match status" value="1"/>
</dbReference>
<keyword evidence="8" id="KW-1185">Reference proteome</keyword>
<evidence type="ECO:0000256" key="3">
    <source>
        <dbReference type="ARBA" id="ARBA00022801"/>
    </source>
</evidence>
<sequence>MCVAALLLVAGPVLHSARADDGRMAAAAADEASQGPRAAPEVQAPAARREVMAMLHLPPAHYRADGYGGSYLNDTGRIARRKLARDLARRHGLELVSDWPMPVLGIDCYVFALPPGADAERVAAALARDSRVEWAQPVADYRTLGGDPLYAAQPTAMHWHLADLHRVATGRKVTVAVIDSGADEAHPDLAGQLAGRENFVEGQAYVAESHGTAVAGIIAALADNGIGIRGVAPGARVLALRACSERAGGGGGGGIAHCDSFSLAKALNFAILRQPQIINLSLTGPPDRLLQRLLDAALGRGIRVVGAYDGQAADGGFPASWPGVIAVTDGSAPMVAATPAAMRALSAPAGRGRALSAPGRDLPAPLPGGRYGVVSGASYAAANVSGLLALVSELKPGAALAVRAGDTLDPCGTLAPLASACVCTCPLAVASTVAEAPRR</sequence>
<reference evidence="7 8" key="1">
    <citation type="submission" date="2019-03" db="EMBL/GenBank/DDBJ databases">
        <title>Draft Genome Sequence of Massilia arenosa sp. nov., a Novel Massilia Species Isolated from a Sandy-loam Maize Soil.</title>
        <authorList>
            <person name="Raths R."/>
            <person name="Peta V."/>
            <person name="Bucking H."/>
        </authorList>
    </citation>
    <scope>NUCLEOTIDE SEQUENCE [LARGE SCALE GENOMIC DNA]</scope>
    <source>
        <strain evidence="7 8">MC02</strain>
    </source>
</reference>
<feature type="domain" description="Peptidase S8/S53" evidence="6">
    <location>
        <begin position="170"/>
        <end position="397"/>
    </location>
</feature>
<dbReference type="Proteomes" id="UP000298438">
    <property type="component" value="Unassembled WGS sequence"/>
</dbReference>
<dbReference type="GO" id="GO:0006508">
    <property type="term" value="P:proteolysis"/>
    <property type="evidence" value="ECO:0007669"/>
    <property type="project" value="UniProtKB-KW"/>
</dbReference>
<feature type="active site" description="Charge relay system" evidence="5">
    <location>
        <position position="179"/>
    </location>
</feature>
<evidence type="ECO:0000313" key="7">
    <source>
        <dbReference type="EMBL" id="TFW10715.1"/>
    </source>
</evidence>
<evidence type="ECO:0000313" key="8">
    <source>
        <dbReference type="Proteomes" id="UP000298438"/>
    </source>
</evidence>
<dbReference type="Pfam" id="PF00082">
    <property type="entry name" value="Peptidase_S8"/>
    <property type="match status" value="1"/>
</dbReference>
<evidence type="ECO:0000256" key="5">
    <source>
        <dbReference type="PROSITE-ProRule" id="PRU01240"/>
    </source>
</evidence>
<comment type="caution">
    <text evidence="7">The sequence shown here is derived from an EMBL/GenBank/DDBJ whole genome shotgun (WGS) entry which is preliminary data.</text>
</comment>
<dbReference type="PROSITE" id="PS00137">
    <property type="entry name" value="SUBTILASE_HIS"/>
    <property type="match status" value="1"/>
</dbReference>
<dbReference type="InterPro" id="IPR050131">
    <property type="entry name" value="Peptidase_S8_subtilisin-like"/>
</dbReference>
<dbReference type="GO" id="GO:0004252">
    <property type="term" value="F:serine-type endopeptidase activity"/>
    <property type="evidence" value="ECO:0007669"/>
    <property type="project" value="UniProtKB-UniRule"/>
</dbReference>
<feature type="active site" description="Charge relay system" evidence="5">
    <location>
        <position position="378"/>
    </location>
</feature>
<evidence type="ECO:0000256" key="4">
    <source>
        <dbReference type="ARBA" id="ARBA00022825"/>
    </source>
</evidence>
<feature type="active site" description="Charge relay system" evidence="5">
    <location>
        <position position="210"/>
    </location>
</feature>
<dbReference type="Gene3D" id="3.40.50.200">
    <property type="entry name" value="Peptidase S8/S53 domain"/>
    <property type="match status" value="1"/>
</dbReference>
<evidence type="ECO:0000256" key="1">
    <source>
        <dbReference type="ARBA" id="ARBA00011073"/>
    </source>
</evidence>
<accession>A0A4Y9RRY3</accession>
<dbReference type="PANTHER" id="PTHR43806">
    <property type="entry name" value="PEPTIDASE S8"/>
    <property type="match status" value="1"/>
</dbReference>
<dbReference type="AlphaFoldDB" id="A0A4Y9RRY3"/>
<gene>
    <name evidence="7" type="ORF">E4L96_22940</name>
</gene>
<proteinExistence type="inferred from homology"/>
<dbReference type="OrthoDB" id="9790784at2"/>
<dbReference type="SUPFAM" id="SSF52743">
    <property type="entry name" value="Subtilisin-like"/>
    <property type="match status" value="1"/>
</dbReference>